<evidence type="ECO:0000256" key="4">
    <source>
        <dbReference type="ARBA" id="ARBA00023163"/>
    </source>
</evidence>
<dbReference type="OrthoDB" id="5816932at2"/>
<dbReference type="Pfam" id="PF00440">
    <property type="entry name" value="TetR_N"/>
    <property type="match status" value="1"/>
</dbReference>
<keyword evidence="1" id="KW-0678">Repressor</keyword>
<dbReference type="InterPro" id="IPR013572">
    <property type="entry name" value="Tscrpt_reg_MAATS_C"/>
</dbReference>
<dbReference type="GO" id="GO:0045892">
    <property type="term" value="P:negative regulation of DNA-templated transcription"/>
    <property type="evidence" value="ECO:0007669"/>
    <property type="project" value="UniProtKB-ARBA"/>
</dbReference>
<dbReference type="Pfam" id="PF08361">
    <property type="entry name" value="TetR_C_2"/>
    <property type="match status" value="1"/>
</dbReference>
<dbReference type="GO" id="GO:0000976">
    <property type="term" value="F:transcription cis-regulatory region binding"/>
    <property type="evidence" value="ECO:0007669"/>
    <property type="project" value="TreeGrafter"/>
</dbReference>
<keyword evidence="2" id="KW-0805">Transcription regulation</keyword>
<feature type="DNA-binding region" description="H-T-H motif" evidence="5">
    <location>
        <begin position="33"/>
        <end position="52"/>
    </location>
</feature>
<evidence type="ECO:0000256" key="1">
    <source>
        <dbReference type="ARBA" id="ARBA00022491"/>
    </source>
</evidence>
<proteinExistence type="predicted"/>
<evidence type="ECO:0000313" key="7">
    <source>
        <dbReference type="EMBL" id="KGE65449.1"/>
    </source>
</evidence>
<feature type="domain" description="HTH tetR-type" evidence="6">
    <location>
        <begin position="10"/>
        <end position="70"/>
    </location>
</feature>
<dbReference type="Gene3D" id="1.10.357.10">
    <property type="entry name" value="Tetracycline Repressor, domain 2"/>
    <property type="match status" value="1"/>
</dbReference>
<dbReference type="PROSITE" id="PS01081">
    <property type="entry name" value="HTH_TETR_1"/>
    <property type="match status" value="1"/>
</dbReference>
<dbReference type="PANTHER" id="PTHR30055:SF240">
    <property type="entry name" value="HTH-TYPE TRANSCRIPTIONAL REGULATOR ACRR"/>
    <property type="match status" value="1"/>
</dbReference>
<dbReference type="GO" id="GO:0003700">
    <property type="term" value="F:DNA-binding transcription factor activity"/>
    <property type="evidence" value="ECO:0007669"/>
    <property type="project" value="TreeGrafter"/>
</dbReference>
<dbReference type="InterPro" id="IPR009057">
    <property type="entry name" value="Homeodomain-like_sf"/>
</dbReference>
<keyword evidence="4" id="KW-0804">Transcription</keyword>
<accession>A0A0A1YWT4</accession>
<dbReference type="InterPro" id="IPR050109">
    <property type="entry name" value="HTH-type_TetR-like_transc_reg"/>
</dbReference>
<dbReference type="PROSITE" id="PS50977">
    <property type="entry name" value="HTH_TETR_2"/>
    <property type="match status" value="1"/>
</dbReference>
<dbReference type="EMBL" id="ASGY01000188">
    <property type="protein sequence ID" value="KGE65449.1"/>
    <property type="molecule type" value="Genomic_DNA"/>
</dbReference>
<evidence type="ECO:0000256" key="3">
    <source>
        <dbReference type="ARBA" id="ARBA00023125"/>
    </source>
</evidence>
<dbReference type="Proteomes" id="UP000030060">
    <property type="component" value="Unassembled WGS sequence"/>
</dbReference>
<evidence type="ECO:0000256" key="5">
    <source>
        <dbReference type="PROSITE-ProRule" id="PRU00335"/>
    </source>
</evidence>
<dbReference type="RefSeq" id="WP_033902716.1">
    <property type="nucleotide sequence ID" value="NZ_ASGY01000188.1"/>
</dbReference>
<dbReference type="InterPro" id="IPR001647">
    <property type="entry name" value="HTH_TetR"/>
</dbReference>
<dbReference type="SUPFAM" id="SSF48498">
    <property type="entry name" value="Tetracyclin repressor-like, C-terminal domain"/>
    <property type="match status" value="1"/>
</dbReference>
<protein>
    <submittedName>
        <fullName evidence="7">TetR family transcriptional regulator</fullName>
    </submittedName>
</protein>
<comment type="caution">
    <text evidence="7">The sequence shown here is derived from an EMBL/GenBank/DDBJ whole genome shotgun (WGS) entry which is preliminary data.</text>
</comment>
<name>A0A0A1YWT4_PSEFL</name>
<reference evidence="7 8" key="1">
    <citation type="journal article" date="2013" name="Genome Announc.">
        <title>Draft Genome Sequence of Pseudomonas fluorescens LMG 5329, a White Line-Inducing Principle-Producing Bioindicator for the Mushroom Pathogen Pseudomonas tolaasii.</title>
        <authorList>
            <person name="Ghequire M.G."/>
            <person name="Rokni-Zadeh H."/>
            <person name="Zarrineh P."/>
            <person name="De Mot R."/>
        </authorList>
    </citation>
    <scope>NUCLEOTIDE SEQUENCE [LARGE SCALE GENOMIC DNA]</scope>
    <source>
        <strain evidence="7 8">LMG 5329</strain>
    </source>
</reference>
<sequence length="210" mass="24140">MVRRTKEEAQETRSQILQAAEQAFYERGVARTTLADIAALAGVTRGAIYWHFSNKSDLLQALLDTLHEPLDELARASESEDELDPLGCMRKLLIHLFHQVALDPKTRRINEILFHKCEFTDEMCDMRRQRQTHSLECNLRIGLTLRNAVHRGQLPENLDTTRGAVCIHAYINGLIGQWLLVPDSFQLHQDAERWVDAGLDMLRWSPSLRN</sequence>
<dbReference type="InterPro" id="IPR023772">
    <property type="entry name" value="DNA-bd_HTH_TetR-type_CS"/>
</dbReference>
<dbReference type="PANTHER" id="PTHR30055">
    <property type="entry name" value="HTH-TYPE TRANSCRIPTIONAL REGULATOR RUTR"/>
    <property type="match status" value="1"/>
</dbReference>
<dbReference type="SUPFAM" id="SSF46689">
    <property type="entry name" value="Homeodomain-like"/>
    <property type="match status" value="1"/>
</dbReference>
<dbReference type="AlphaFoldDB" id="A0A0A1YWT4"/>
<organism evidence="7 8">
    <name type="scientific">Pseudomonas fluorescens LMG 5329</name>
    <dbReference type="NCBI Taxonomy" id="1324332"/>
    <lineage>
        <taxon>Bacteria</taxon>
        <taxon>Pseudomonadati</taxon>
        <taxon>Pseudomonadota</taxon>
        <taxon>Gammaproteobacteria</taxon>
        <taxon>Pseudomonadales</taxon>
        <taxon>Pseudomonadaceae</taxon>
        <taxon>Pseudomonas</taxon>
    </lineage>
</organism>
<dbReference type="FunFam" id="1.10.357.10:FF:000003">
    <property type="entry name" value="HTH-type transcriptional regulator AcrR"/>
    <property type="match status" value="1"/>
</dbReference>
<evidence type="ECO:0000259" key="6">
    <source>
        <dbReference type="PROSITE" id="PS50977"/>
    </source>
</evidence>
<dbReference type="PRINTS" id="PR00455">
    <property type="entry name" value="HTHTETR"/>
</dbReference>
<keyword evidence="3 5" id="KW-0238">DNA-binding</keyword>
<evidence type="ECO:0000313" key="8">
    <source>
        <dbReference type="Proteomes" id="UP000030060"/>
    </source>
</evidence>
<gene>
    <name evidence="7" type="ORF">K814_0124210</name>
</gene>
<evidence type="ECO:0000256" key="2">
    <source>
        <dbReference type="ARBA" id="ARBA00023015"/>
    </source>
</evidence>
<dbReference type="InterPro" id="IPR036271">
    <property type="entry name" value="Tet_transcr_reg_TetR-rel_C_sf"/>
</dbReference>